<dbReference type="EMBL" id="RIZI01000149">
    <property type="protein sequence ID" value="RNF64397.1"/>
    <property type="molecule type" value="Genomic_DNA"/>
</dbReference>
<dbReference type="Pfam" id="PF03548">
    <property type="entry name" value="LolA"/>
    <property type="match status" value="1"/>
</dbReference>
<dbReference type="CDD" id="cd16325">
    <property type="entry name" value="LolA"/>
    <property type="match status" value="1"/>
</dbReference>
<comment type="subcellular location">
    <subcellularLocation>
        <location evidence="1 10">Periplasm</location>
    </subcellularLocation>
</comment>
<dbReference type="GO" id="GO:0030288">
    <property type="term" value="C:outer membrane-bounded periplasmic space"/>
    <property type="evidence" value="ECO:0007669"/>
    <property type="project" value="TreeGrafter"/>
</dbReference>
<dbReference type="PANTHER" id="PTHR35869:SF1">
    <property type="entry name" value="OUTER-MEMBRANE LIPOPROTEIN CARRIER PROTEIN"/>
    <property type="match status" value="1"/>
</dbReference>
<comment type="function">
    <text evidence="10">Participates in the translocation of lipoproteins from the inner membrane to the outer membrane. Only forms a complex with a lipoprotein if the residue after the N-terminal Cys is not an aspartate (The Asp acts as a targeting signal to indicate that the lipoprotein should stay in the inner membrane).</text>
</comment>
<evidence type="ECO:0000256" key="8">
    <source>
        <dbReference type="ARBA" id="ARBA00022927"/>
    </source>
</evidence>
<keyword evidence="6" id="KW-0732">Signal</keyword>
<evidence type="ECO:0000256" key="7">
    <source>
        <dbReference type="ARBA" id="ARBA00022764"/>
    </source>
</evidence>
<organism evidence="11">
    <name type="scientific">Acidithiobacillus sulfuriphilus</name>
    <dbReference type="NCBI Taxonomy" id="1867749"/>
    <lineage>
        <taxon>Bacteria</taxon>
        <taxon>Pseudomonadati</taxon>
        <taxon>Pseudomonadota</taxon>
        <taxon>Acidithiobacillia</taxon>
        <taxon>Acidithiobacillales</taxon>
        <taxon>Acidithiobacillaceae</taxon>
        <taxon>Acidithiobacillus</taxon>
    </lineage>
</organism>
<evidence type="ECO:0000256" key="3">
    <source>
        <dbReference type="ARBA" id="ARBA00011245"/>
    </source>
</evidence>
<dbReference type="InterPro" id="IPR004564">
    <property type="entry name" value="OM_lipoprot_carrier_LolA-like"/>
</dbReference>
<evidence type="ECO:0000256" key="2">
    <source>
        <dbReference type="ARBA" id="ARBA00007615"/>
    </source>
</evidence>
<dbReference type="OrthoDB" id="9787361at2"/>
<dbReference type="InterPro" id="IPR029046">
    <property type="entry name" value="LolA/LolB/LppX"/>
</dbReference>
<dbReference type="RefSeq" id="WP_123103040.1">
    <property type="nucleotide sequence ID" value="NZ_CP127527.1"/>
</dbReference>
<evidence type="ECO:0000256" key="1">
    <source>
        <dbReference type="ARBA" id="ARBA00004418"/>
    </source>
</evidence>
<keyword evidence="11" id="KW-0449">Lipoprotein</keyword>
<evidence type="ECO:0000256" key="9">
    <source>
        <dbReference type="ARBA" id="ARBA00023186"/>
    </source>
</evidence>
<comment type="similarity">
    <text evidence="2 10">Belongs to the LolA family.</text>
</comment>
<dbReference type="SUPFAM" id="SSF89392">
    <property type="entry name" value="Prokaryotic lipoproteins and lipoprotein localization factors"/>
    <property type="match status" value="1"/>
</dbReference>
<evidence type="ECO:0000256" key="4">
    <source>
        <dbReference type="ARBA" id="ARBA00014035"/>
    </source>
</evidence>
<dbReference type="GO" id="GO:0042953">
    <property type="term" value="P:lipoprotein transport"/>
    <property type="evidence" value="ECO:0007669"/>
    <property type="project" value="InterPro"/>
</dbReference>
<name>A0A3M8R752_9PROT</name>
<proteinExistence type="inferred from homology"/>
<dbReference type="AlphaFoldDB" id="A0A3M8R752"/>
<protein>
    <recommendedName>
        <fullName evidence="4 10">Outer-membrane lipoprotein carrier protein</fullName>
    </recommendedName>
</protein>
<keyword evidence="8 10" id="KW-0653">Protein transport</keyword>
<comment type="subunit">
    <text evidence="3 10">Monomer.</text>
</comment>
<reference evidence="11" key="1">
    <citation type="submission" date="2018-10" db="EMBL/GenBank/DDBJ databases">
        <title>Acidithiobacillus sulfuriphilus sp. nov.: an extremely acidophilic sulfur-oxidizing chemolithotroph isolated from a neutral pH environment.</title>
        <authorList>
            <person name="Falagan C."/>
            <person name="Moya-Beltran A."/>
            <person name="Quatrini R."/>
            <person name="Johnson D.B."/>
        </authorList>
    </citation>
    <scope>NUCLEOTIDE SEQUENCE [LARGE SCALE GENOMIC DNA]</scope>
    <source>
        <strain evidence="11">CJ-2</strain>
    </source>
</reference>
<keyword evidence="5 10" id="KW-0813">Transport</keyword>
<keyword evidence="9 10" id="KW-0143">Chaperone</keyword>
<dbReference type="GO" id="GO:0044874">
    <property type="term" value="P:lipoprotein localization to outer membrane"/>
    <property type="evidence" value="ECO:0007669"/>
    <property type="project" value="UniProtKB-UniRule"/>
</dbReference>
<evidence type="ECO:0000256" key="6">
    <source>
        <dbReference type="ARBA" id="ARBA00022729"/>
    </source>
</evidence>
<evidence type="ECO:0000256" key="5">
    <source>
        <dbReference type="ARBA" id="ARBA00022448"/>
    </source>
</evidence>
<evidence type="ECO:0000256" key="10">
    <source>
        <dbReference type="HAMAP-Rule" id="MF_00240"/>
    </source>
</evidence>
<dbReference type="NCBIfam" id="TIGR00547">
    <property type="entry name" value="lolA"/>
    <property type="match status" value="1"/>
</dbReference>
<dbReference type="PANTHER" id="PTHR35869">
    <property type="entry name" value="OUTER-MEMBRANE LIPOPROTEIN CARRIER PROTEIN"/>
    <property type="match status" value="1"/>
</dbReference>
<comment type="caution">
    <text evidence="11">The sequence shown here is derived from an EMBL/GenBank/DDBJ whole genome shotgun (WGS) entry which is preliminary data.</text>
</comment>
<evidence type="ECO:0000313" key="11">
    <source>
        <dbReference type="EMBL" id="RNF64397.1"/>
    </source>
</evidence>
<gene>
    <name evidence="10 11" type="primary">lolA</name>
    <name evidence="11" type="ORF">EC580_05690</name>
</gene>
<dbReference type="HAMAP" id="MF_00240">
    <property type="entry name" value="LolA"/>
    <property type="match status" value="1"/>
</dbReference>
<sequence length="226" mass="25135">MQQRRQPMIERFRARPMGAWGWLFFALLLAGTGWAQAASASGSQVLQHFFHQVRTVQAQFTQVVADRNGQVIKRAAGTVWIQRPGKFRWVYAGSNGQTIVSDGTQVWLYDPALQQVTIQPLGKTLGSTPAALIAGKDILASRFVIRDLGSKDGLRWVELQPKGGQDQGFTAVRLGFDARGALQEMRMEDAFQQETLLTFHDIRLNQPIAAQEFQFTPPAGVDVLKP</sequence>
<dbReference type="InterPro" id="IPR018323">
    <property type="entry name" value="OM_lipoprot_carrier_LolA_Pbac"/>
</dbReference>
<keyword evidence="7 10" id="KW-0574">Periplasm</keyword>
<accession>A0A3M8R752</accession>
<dbReference type="Gene3D" id="2.50.20.10">
    <property type="entry name" value="Lipoprotein localisation LolA/LolB/LppX"/>
    <property type="match status" value="1"/>
</dbReference>